<dbReference type="VEuPathDB" id="FungiDB:JI435_419310"/>
<name>A0A7U2FDG0_PHANO</name>
<protein>
    <submittedName>
        <fullName evidence="2">Uncharacterized protein</fullName>
    </submittedName>
</protein>
<sequence length="45" mass="4964">MIVEVKSGASARIINGTMYTSRSKASNGSKAHRSRVRCQALDIRR</sequence>
<evidence type="ECO:0000256" key="1">
    <source>
        <dbReference type="SAM" id="MobiDB-lite"/>
    </source>
</evidence>
<evidence type="ECO:0000313" key="2">
    <source>
        <dbReference type="EMBL" id="QRD03252.1"/>
    </source>
</evidence>
<dbReference type="AlphaFoldDB" id="A0A7U2FDG0"/>
<evidence type="ECO:0000313" key="3">
    <source>
        <dbReference type="Proteomes" id="UP000663193"/>
    </source>
</evidence>
<reference evidence="3" key="1">
    <citation type="journal article" date="2021" name="BMC Genomics">
        <title>Chromosome-level genome assembly and manually-curated proteome of model necrotroph Parastagonospora nodorum Sn15 reveals a genome-wide trove of candidate effector homologs, and redundancy of virulence-related functions within an accessory chromosome.</title>
        <authorList>
            <person name="Bertazzoni S."/>
            <person name="Jones D.A.B."/>
            <person name="Phan H.T."/>
            <person name="Tan K.-C."/>
            <person name="Hane J.K."/>
        </authorList>
    </citation>
    <scope>NUCLEOTIDE SEQUENCE [LARGE SCALE GENOMIC DNA]</scope>
    <source>
        <strain evidence="3">SN15 / ATCC MYA-4574 / FGSC 10173)</strain>
    </source>
</reference>
<feature type="region of interest" description="Disordered" evidence="1">
    <location>
        <begin position="21"/>
        <end position="45"/>
    </location>
</feature>
<gene>
    <name evidence="2" type="ORF">JI435_419310</name>
</gene>
<proteinExistence type="predicted"/>
<keyword evidence="3" id="KW-1185">Reference proteome</keyword>
<dbReference type="EMBL" id="CP069037">
    <property type="protein sequence ID" value="QRD03252.1"/>
    <property type="molecule type" value="Genomic_DNA"/>
</dbReference>
<organism evidence="2 3">
    <name type="scientific">Phaeosphaeria nodorum (strain SN15 / ATCC MYA-4574 / FGSC 10173)</name>
    <name type="common">Glume blotch fungus</name>
    <name type="synonym">Parastagonospora nodorum</name>
    <dbReference type="NCBI Taxonomy" id="321614"/>
    <lineage>
        <taxon>Eukaryota</taxon>
        <taxon>Fungi</taxon>
        <taxon>Dikarya</taxon>
        <taxon>Ascomycota</taxon>
        <taxon>Pezizomycotina</taxon>
        <taxon>Dothideomycetes</taxon>
        <taxon>Pleosporomycetidae</taxon>
        <taxon>Pleosporales</taxon>
        <taxon>Pleosporineae</taxon>
        <taxon>Phaeosphaeriaceae</taxon>
        <taxon>Parastagonospora</taxon>
    </lineage>
</organism>
<dbReference type="Proteomes" id="UP000663193">
    <property type="component" value="Chromosome 15"/>
</dbReference>
<accession>A0A7U2FDG0</accession>